<dbReference type="PANTHER" id="PTHR43214">
    <property type="entry name" value="TWO-COMPONENT RESPONSE REGULATOR"/>
    <property type="match status" value="1"/>
</dbReference>
<dbReference type="CDD" id="cd06170">
    <property type="entry name" value="LuxR_C_like"/>
    <property type="match status" value="1"/>
</dbReference>
<evidence type="ECO:0000313" key="9">
    <source>
        <dbReference type="Proteomes" id="UP001500280"/>
    </source>
</evidence>
<dbReference type="InterPro" id="IPR001789">
    <property type="entry name" value="Sig_transdc_resp-reg_receiver"/>
</dbReference>
<keyword evidence="4" id="KW-0804">Transcription</keyword>
<name>A0ABN2J0X4_9ACTN</name>
<accession>A0ABN2J0X4</accession>
<dbReference type="Proteomes" id="UP001500280">
    <property type="component" value="Unassembled WGS sequence"/>
</dbReference>
<dbReference type="SMART" id="SM00421">
    <property type="entry name" value="HTH_LUXR"/>
    <property type="match status" value="1"/>
</dbReference>
<dbReference type="PROSITE" id="PS50110">
    <property type="entry name" value="RESPONSE_REGULATORY"/>
    <property type="match status" value="1"/>
</dbReference>
<feature type="domain" description="HTH luxR-type" evidence="6">
    <location>
        <begin position="152"/>
        <end position="217"/>
    </location>
</feature>
<dbReference type="RefSeq" id="WP_344163473.1">
    <property type="nucleotide sequence ID" value="NZ_BAAANF010000026.1"/>
</dbReference>
<dbReference type="SMART" id="SM00448">
    <property type="entry name" value="REC"/>
    <property type="match status" value="1"/>
</dbReference>
<organism evidence="8 9">
    <name type="scientific">Kribbella yunnanensis</name>
    <dbReference type="NCBI Taxonomy" id="190194"/>
    <lineage>
        <taxon>Bacteria</taxon>
        <taxon>Bacillati</taxon>
        <taxon>Actinomycetota</taxon>
        <taxon>Actinomycetes</taxon>
        <taxon>Propionibacteriales</taxon>
        <taxon>Kribbellaceae</taxon>
        <taxon>Kribbella</taxon>
    </lineage>
</organism>
<sequence>MTGAVRVVVCDDEELLREALSRLVDVAPDLEVVAVAGNGREAIEAASLHSPDVVLMDIRMPVLDGIEATRRIVAASPRTRVLILTTYDLDSYVYAALQAGASGFLLKDAPSERLRDGIRVVAAGNSVLAPETTTRLIEALRPDLPSAEDQALLQALQHLTDREREVFDLVSLGLSNQEIAERLVISRSTVKVHVSNVLAKLCLPDRIQAVLARSRLRPHL</sequence>
<evidence type="ECO:0000256" key="5">
    <source>
        <dbReference type="PROSITE-ProRule" id="PRU00169"/>
    </source>
</evidence>
<keyword evidence="2" id="KW-0805">Transcription regulation</keyword>
<keyword evidence="9" id="KW-1185">Reference proteome</keyword>
<dbReference type="Gene3D" id="3.40.50.2300">
    <property type="match status" value="1"/>
</dbReference>
<proteinExistence type="predicted"/>
<dbReference type="InterPro" id="IPR039420">
    <property type="entry name" value="WalR-like"/>
</dbReference>
<evidence type="ECO:0000256" key="3">
    <source>
        <dbReference type="ARBA" id="ARBA00023125"/>
    </source>
</evidence>
<evidence type="ECO:0000259" key="6">
    <source>
        <dbReference type="PROSITE" id="PS50043"/>
    </source>
</evidence>
<dbReference type="CDD" id="cd17535">
    <property type="entry name" value="REC_NarL-like"/>
    <property type="match status" value="1"/>
</dbReference>
<dbReference type="SUPFAM" id="SSF52172">
    <property type="entry name" value="CheY-like"/>
    <property type="match status" value="1"/>
</dbReference>
<dbReference type="PROSITE" id="PS50043">
    <property type="entry name" value="HTH_LUXR_2"/>
    <property type="match status" value="1"/>
</dbReference>
<dbReference type="PRINTS" id="PR00038">
    <property type="entry name" value="HTHLUXR"/>
</dbReference>
<dbReference type="InterPro" id="IPR011006">
    <property type="entry name" value="CheY-like_superfamily"/>
</dbReference>
<dbReference type="InterPro" id="IPR058245">
    <property type="entry name" value="NreC/VraR/RcsB-like_REC"/>
</dbReference>
<dbReference type="Pfam" id="PF00072">
    <property type="entry name" value="Response_reg"/>
    <property type="match status" value="1"/>
</dbReference>
<evidence type="ECO:0000256" key="4">
    <source>
        <dbReference type="ARBA" id="ARBA00023163"/>
    </source>
</evidence>
<dbReference type="EMBL" id="BAAANF010000026">
    <property type="protein sequence ID" value="GAA1715709.1"/>
    <property type="molecule type" value="Genomic_DNA"/>
</dbReference>
<feature type="domain" description="Response regulatory" evidence="7">
    <location>
        <begin position="6"/>
        <end position="122"/>
    </location>
</feature>
<protein>
    <submittedName>
        <fullName evidence="8">Response regulator transcription factor</fullName>
    </submittedName>
</protein>
<reference evidence="8 9" key="1">
    <citation type="journal article" date="2019" name="Int. J. Syst. Evol. Microbiol.">
        <title>The Global Catalogue of Microorganisms (GCM) 10K type strain sequencing project: providing services to taxonomists for standard genome sequencing and annotation.</title>
        <authorList>
            <consortium name="The Broad Institute Genomics Platform"/>
            <consortium name="The Broad Institute Genome Sequencing Center for Infectious Disease"/>
            <person name="Wu L."/>
            <person name="Ma J."/>
        </authorList>
    </citation>
    <scope>NUCLEOTIDE SEQUENCE [LARGE SCALE GENOMIC DNA]</scope>
    <source>
        <strain evidence="8 9">JCM 14307</strain>
    </source>
</reference>
<dbReference type="PANTHER" id="PTHR43214:SF24">
    <property type="entry name" value="TRANSCRIPTIONAL REGULATORY PROTEIN NARL-RELATED"/>
    <property type="match status" value="1"/>
</dbReference>
<gene>
    <name evidence="8" type="ORF">GCM10009745_75120</name>
</gene>
<dbReference type="InterPro" id="IPR000792">
    <property type="entry name" value="Tscrpt_reg_LuxR_C"/>
</dbReference>
<dbReference type="Pfam" id="PF00196">
    <property type="entry name" value="GerE"/>
    <property type="match status" value="1"/>
</dbReference>
<keyword evidence="1 5" id="KW-0597">Phosphoprotein</keyword>
<evidence type="ECO:0000313" key="8">
    <source>
        <dbReference type="EMBL" id="GAA1715709.1"/>
    </source>
</evidence>
<feature type="modified residue" description="4-aspartylphosphate" evidence="5">
    <location>
        <position position="57"/>
    </location>
</feature>
<evidence type="ECO:0000256" key="2">
    <source>
        <dbReference type="ARBA" id="ARBA00023015"/>
    </source>
</evidence>
<evidence type="ECO:0000256" key="1">
    <source>
        <dbReference type="ARBA" id="ARBA00022553"/>
    </source>
</evidence>
<keyword evidence="3" id="KW-0238">DNA-binding</keyword>
<dbReference type="PROSITE" id="PS00622">
    <property type="entry name" value="HTH_LUXR_1"/>
    <property type="match status" value="1"/>
</dbReference>
<comment type="caution">
    <text evidence="8">The sequence shown here is derived from an EMBL/GenBank/DDBJ whole genome shotgun (WGS) entry which is preliminary data.</text>
</comment>
<evidence type="ECO:0000259" key="7">
    <source>
        <dbReference type="PROSITE" id="PS50110"/>
    </source>
</evidence>